<protein>
    <submittedName>
        <fullName evidence="1">Uncharacterized protein</fullName>
    </submittedName>
</protein>
<dbReference type="Proteomes" id="UP000182258">
    <property type="component" value="Unassembled WGS sequence"/>
</dbReference>
<reference evidence="1 2" key="1">
    <citation type="submission" date="2016-10" db="EMBL/GenBank/DDBJ databases">
        <authorList>
            <person name="de Groot N.N."/>
        </authorList>
    </citation>
    <scope>NUCLEOTIDE SEQUENCE [LARGE SCALE GENOMIC DNA]</scope>
    <source>
        <strain evidence="1 2">CGMCC 1.10210</strain>
    </source>
</reference>
<proteinExistence type="predicted"/>
<dbReference type="EMBL" id="FOMB01000067">
    <property type="protein sequence ID" value="SFD45641.1"/>
    <property type="molecule type" value="Genomic_DNA"/>
</dbReference>
<evidence type="ECO:0000313" key="2">
    <source>
        <dbReference type="Proteomes" id="UP000182258"/>
    </source>
</evidence>
<name>A0A1I1SGQ5_9HYPH</name>
<sequence>MFVEKVDYTHTNESFVFDDQNCNTTKPHLFKPDFGEELRLQLEV</sequence>
<organism evidence="1 2">
    <name type="scientific">Devosia psychrophila</name>
    <dbReference type="NCBI Taxonomy" id="728005"/>
    <lineage>
        <taxon>Bacteria</taxon>
        <taxon>Pseudomonadati</taxon>
        <taxon>Pseudomonadota</taxon>
        <taxon>Alphaproteobacteria</taxon>
        <taxon>Hyphomicrobiales</taxon>
        <taxon>Devosiaceae</taxon>
        <taxon>Devosia</taxon>
    </lineage>
</organism>
<evidence type="ECO:0000313" key="1">
    <source>
        <dbReference type="EMBL" id="SFD45641.1"/>
    </source>
</evidence>
<dbReference type="AlphaFoldDB" id="A0A1I1SGQ5"/>
<accession>A0A1I1SGQ5</accession>
<gene>
    <name evidence="1" type="ORF">SAMN04488059_1672</name>
</gene>